<feature type="non-terminal residue" evidence="2">
    <location>
        <position position="1"/>
    </location>
</feature>
<feature type="non-terminal residue" evidence="2">
    <location>
        <position position="124"/>
    </location>
</feature>
<proteinExistence type="predicted"/>
<comment type="caution">
    <text evidence="2">The sequence shown here is derived from an EMBL/GenBank/DDBJ whole genome shotgun (WGS) entry which is preliminary data.</text>
</comment>
<feature type="compositionally biased region" description="Polar residues" evidence="1">
    <location>
        <begin position="110"/>
        <end position="124"/>
    </location>
</feature>
<name>A0A820S2M8_9BILA</name>
<evidence type="ECO:0000313" key="2">
    <source>
        <dbReference type="EMBL" id="CAF4447397.1"/>
    </source>
</evidence>
<feature type="compositionally biased region" description="Polar residues" evidence="1">
    <location>
        <begin position="66"/>
        <end position="80"/>
    </location>
</feature>
<feature type="region of interest" description="Disordered" evidence="1">
    <location>
        <begin position="1"/>
        <end position="124"/>
    </location>
</feature>
<protein>
    <submittedName>
        <fullName evidence="2">Uncharacterized protein</fullName>
    </submittedName>
</protein>
<dbReference type="AlphaFoldDB" id="A0A820S2M8"/>
<feature type="compositionally biased region" description="Polar residues" evidence="1">
    <location>
        <begin position="34"/>
        <end position="49"/>
    </location>
</feature>
<accession>A0A820S2M8</accession>
<organism evidence="2 3">
    <name type="scientific">Adineta steineri</name>
    <dbReference type="NCBI Taxonomy" id="433720"/>
    <lineage>
        <taxon>Eukaryota</taxon>
        <taxon>Metazoa</taxon>
        <taxon>Spiralia</taxon>
        <taxon>Gnathifera</taxon>
        <taxon>Rotifera</taxon>
        <taxon>Eurotatoria</taxon>
        <taxon>Bdelloidea</taxon>
        <taxon>Adinetida</taxon>
        <taxon>Adinetidae</taxon>
        <taxon>Adineta</taxon>
    </lineage>
</organism>
<evidence type="ECO:0000313" key="3">
    <source>
        <dbReference type="Proteomes" id="UP000663868"/>
    </source>
</evidence>
<reference evidence="2" key="1">
    <citation type="submission" date="2021-02" db="EMBL/GenBank/DDBJ databases">
        <authorList>
            <person name="Nowell W R."/>
        </authorList>
    </citation>
    <scope>NUCLEOTIDE SEQUENCE</scope>
</reference>
<sequence>FKFDEKTGTWIDTSKPAGEQTSSQIAPPPMIPSKTPSTSFVTNSQQPTASSFNPSMPPGPPQPSSTLNSTIPSVSSQPRTLSFAAGSTTTTTANTMPPQAAPTAWQPQPNTNTVPQNVQPLNQP</sequence>
<dbReference type="Proteomes" id="UP000663868">
    <property type="component" value="Unassembled WGS sequence"/>
</dbReference>
<gene>
    <name evidence="2" type="ORF">KXQ929_LOCUS53746</name>
</gene>
<evidence type="ECO:0000256" key="1">
    <source>
        <dbReference type="SAM" id="MobiDB-lite"/>
    </source>
</evidence>
<feature type="compositionally biased region" description="Low complexity" evidence="1">
    <location>
        <begin position="84"/>
        <end position="109"/>
    </location>
</feature>
<dbReference type="EMBL" id="CAJOBB010030980">
    <property type="protein sequence ID" value="CAF4447397.1"/>
    <property type="molecule type" value="Genomic_DNA"/>
</dbReference>